<feature type="domain" description="Cordon-bleu ubiquitin-like" evidence="2">
    <location>
        <begin position="150"/>
        <end position="232"/>
    </location>
</feature>
<dbReference type="InterPro" id="IPR019025">
    <property type="entry name" value="Cordon-bleu_ubiquitin_domain"/>
</dbReference>
<dbReference type="Proteomes" id="UP000472277">
    <property type="component" value="Chromosome 6"/>
</dbReference>
<dbReference type="Pfam" id="PF09469">
    <property type="entry name" value="Cobl"/>
    <property type="match status" value="1"/>
</dbReference>
<reference evidence="3" key="1">
    <citation type="submission" date="2025-08" db="UniProtKB">
        <authorList>
            <consortium name="Ensembl"/>
        </authorList>
    </citation>
    <scope>IDENTIFICATION</scope>
</reference>
<dbReference type="InterPro" id="IPR039895">
    <property type="entry name" value="COBL-like"/>
</dbReference>
<evidence type="ECO:0000256" key="1">
    <source>
        <dbReference type="SAM" id="MobiDB-lite"/>
    </source>
</evidence>
<accession>A0A674CN43</accession>
<protein>
    <submittedName>
        <fullName evidence="3">Cordon-bleu protein-like 1</fullName>
    </submittedName>
</protein>
<feature type="region of interest" description="Disordered" evidence="1">
    <location>
        <begin position="276"/>
        <end position="382"/>
    </location>
</feature>
<reference evidence="3" key="2">
    <citation type="submission" date="2025-09" db="UniProtKB">
        <authorList>
            <consortium name="Ensembl"/>
        </authorList>
    </citation>
    <scope>IDENTIFICATION</scope>
</reference>
<evidence type="ECO:0000313" key="4">
    <source>
        <dbReference type="Proteomes" id="UP000472277"/>
    </source>
</evidence>
<dbReference type="PANTHER" id="PTHR21557:SF2">
    <property type="entry name" value="CORDON-BLEU PROTEIN-LIKE 1"/>
    <property type="match status" value="1"/>
</dbReference>
<feature type="compositionally biased region" description="Pro residues" evidence="1">
    <location>
        <begin position="351"/>
        <end position="362"/>
    </location>
</feature>
<sequence length="382" mass="42157">MQCKSCTTVTLSVDCDIRFSQDVISSPHVDIVPLLGDSPEIQSSLRLWLRLDPWGRSMEEKENPLEREHTLAVVLPGGLEKMATVHGSKPVMDILVTLCAQYHLNPSDFTIELQSANRNNISFKPSSLIGAMEPHRILLKPKGGEEKIRRPYVPEVTVRLLINYKKNHKAVVRVNPRVPLEQLLPAVCEKCEFDLESTILLRANDSEGPLNLSRSLDDYGLRELYAKDMAAVSPEVVITLPPPEEAPAETPPLPSKKEKENRGLFGLFRRIKKKPEKGLSVSAPASRGLKNQRVAGNSMNSLGVHSSNTLPMDNTMAKKRRAPMPPMAGSQSVPANLNVQPLTSRKKRRAPPPPPCAPPPPSSCVNTHKGPPQDTEIKGQSY</sequence>
<name>A0A674CN43_SALTR</name>
<dbReference type="GeneTree" id="ENSGT00530000063608"/>
<gene>
    <name evidence="3" type="primary">cobll1a</name>
</gene>
<dbReference type="AlphaFoldDB" id="A0A674CN43"/>
<dbReference type="OMA" id="QVSWCSE"/>
<dbReference type="Ensembl" id="ENSSTUT00000089985.1">
    <property type="protein sequence ID" value="ENSSTUP00000084591.1"/>
    <property type="gene ID" value="ENSSTUG00000037182.1"/>
</dbReference>
<feature type="compositionally biased region" description="Polar residues" evidence="1">
    <location>
        <begin position="294"/>
        <end position="312"/>
    </location>
</feature>
<dbReference type="Gene3D" id="3.10.20.90">
    <property type="entry name" value="Phosphatidylinositol 3-kinase Catalytic Subunit, Chain A, domain 1"/>
    <property type="match status" value="1"/>
</dbReference>
<dbReference type="InParanoid" id="A0A674CN43"/>
<evidence type="ECO:0000313" key="3">
    <source>
        <dbReference type="Ensembl" id="ENSSTUP00000084591.1"/>
    </source>
</evidence>
<proteinExistence type="predicted"/>
<dbReference type="GO" id="GO:0003785">
    <property type="term" value="F:actin monomer binding"/>
    <property type="evidence" value="ECO:0007669"/>
    <property type="project" value="InterPro"/>
</dbReference>
<dbReference type="PANTHER" id="PTHR21557">
    <property type="entry name" value="CORDON-BLEU"/>
    <property type="match status" value="1"/>
</dbReference>
<organism evidence="3 4">
    <name type="scientific">Salmo trutta</name>
    <name type="common">Brown trout</name>
    <dbReference type="NCBI Taxonomy" id="8032"/>
    <lineage>
        <taxon>Eukaryota</taxon>
        <taxon>Metazoa</taxon>
        <taxon>Chordata</taxon>
        <taxon>Craniata</taxon>
        <taxon>Vertebrata</taxon>
        <taxon>Euteleostomi</taxon>
        <taxon>Actinopterygii</taxon>
        <taxon>Neopterygii</taxon>
        <taxon>Teleostei</taxon>
        <taxon>Protacanthopterygii</taxon>
        <taxon>Salmoniformes</taxon>
        <taxon>Salmonidae</taxon>
        <taxon>Salmoninae</taxon>
        <taxon>Salmo</taxon>
    </lineage>
</organism>
<keyword evidence="4" id="KW-1185">Reference proteome</keyword>
<feature type="compositionally biased region" description="Polar residues" evidence="1">
    <location>
        <begin position="329"/>
        <end position="343"/>
    </location>
</feature>
<evidence type="ECO:0000259" key="2">
    <source>
        <dbReference type="Pfam" id="PF09469"/>
    </source>
</evidence>